<organism evidence="1 2">
    <name type="scientific">Aeromonas salmonicida</name>
    <dbReference type="NCBI Taxonomy" id="645"/>
    <lineage>
        <taxon>Bacteria</taxon>
        <taxon>Pseudomonadati</taxon>
        <taxon>Pseudomonadota</taxon>
        <taxon>Gammaproteobacteria</taxon>
        <taxon>Aeromonadales</taxon>
        <taxon>Aeromonadaceae</taxon>
        <taxon>Aeromonas</taxon>
    </lineage>
</organism>
<evidence type="ECO:0008006" key="3">
    <source>
        <dbReference type="Google" id="ProtNLM"/>
    </source>
</evidence>
<dbReference type="RefSeq" id="WP_146612923.1">
    <property type="nucleotide sequence ID" value="NZ_CAWNWF010000022.1"/>
</dbReference>
<dbReference type="InterPro" id="IPR001387">
    <property type="entry name" value="Cro/C1-type_HTH"/>
</dbReference>
<dbReference type="CDD" id="cd00093">
    <property type="entry name" value="HTH_XRE"/>
    <property type="match status" value="1"/>
</dbReference>
<dbReference type="AlphaFoldDB" id="A0AAX1PDG6"/>
<dbReference type="GO" id="GO:0003677">
    <property type="term" value="F:DNA binding"/>
    <property type="evidence" value="ECO:0007669"/>
    <property type="project" value="InterPro"/>
</dbReference>
<dbReference type="Proteomes" id="UP000249422">
    <property type="component" value="Unassembled WGS sequence"/>
</dbReference>
<name>A0AAX1PDG6_AERSA</name>
<evidence type="ECO:0000313" key="2">
    <source>
        <dbReference type="Proteomes" id="UP000249422"/>
    </source>
</evidence>
<reference evidence="1 2" key="1">
    <citation type="submission" date="2018-06" db="EMBL/GenBank/DDBJ databases">
        <title>Freshwater and sediment microbial communities from various areas in North America, analyzing microbe dynamics in response to fracking.</title>
        <authorList>
            <person name="Lamendella R."/>
        </authorList>
    </citation>
    <scope>NUCLEOTIDE SEQUENCE [LARGE SCALE GENOMIC DNA]</scope>
    <source>
        <strain evidence="1 2">17</strain>
    </source>
</reference>
<accession>A0AAX1PDG6</accession>
<gene>
    <name evidence="1" type="ORF">DEU50_12235</name>
</gene>
<comment type="caution">
    <text evidence="1">The sequence shown here is derived from an EMBL/GenBank/DDBJ whole genome shotgun (WGS) entry which is preliminary data.</text>
</comment>
<sequence>MGRTSFVIDPVRLKGLRVSAGLTQQKLMSTAYEILGRSPEATSKTLIGHYQRIEKNGHTSKALADALAKVLDTTVEVLQGKDTPESYHYMEKLVKQLQEQLNYGNNQVLNQELYAWNNERKKIRSEVSEGIDNFAREIAIQIELAQLFGQTDELIRLREITGWSNEQILNPANVHGHWFIRETMMDSMSTSLVYGLGDIFYRIREIINKVRHFYTDDLHVNIKHAYPWIHFEITNPRHNDFHKSSIIMSRTLPTPDGLKWVSPNEADKWNLSRLDDIAFSEANFVTLNDGLLYPADVRNLRFKIVEVTDFEKRRTAYSDGWLRDSNNTSFDRFLASGQSHNWVVNRLIGGVAEGLRTHLNPLPEATWKVDAYDGQINLVFDTWKIPTEQRRSLGFSHLNYIINLVEQLPDGKYRSAPWAKKSIDEAVKDLKKRLQSEWASESSISDDVNVRLHFDEYTII</sequence>
<dbReference type="EMBL" id="QLLM01000022">
    <property type="protein sequence ID" value="RAI99648.1"/>
    <property type="molecule type" value="Genomic_DNA"/>
</dbReference>
<dbReference type="InterPro" id="IPR010982">
    <property type="entry name" value="Lambda_DNA-bd_dom_sf"/>
</dbReference>
<dbReference type="Gene3D" id="1.10.260.40">
    <property type="entry name" value="lambda repressor-like DNA-binding domains"/>
    <property type="match status" value="1"/>
</dbReference>
<protein>
    <recommendedName>
        <fullName evidence="3">HTH cro/C1-type domain-containing protein</fullName>
    </recommendedName>
</protein>
<proteinExistence type="predicted"/>
<evidence type="ECO:0000313" key="1">
    <source>
        <dbReference type="EMBL" id="RAI99648.1"/>
    </source>
</evidence>